<keyword evidence="1" id="KW-0812">Transmembrane</keyword>
<dbReference type="AlphaFoldDB" id="A0A2P2LN53"/>
<dbReference type="EMBL" id="GGEC01038886">
    <property type="protein sequence ID" value="MBX19370.1"/>
    <property type="molecule type" value="Transcribed_RNA"/>
</dbReference>
<proteinExistence type="predicted"/>
<organism evidence="2">
    <name type="scientific">Rhizophora mucronata</name>
    <name type="common">Asiatic mangrove</name>
    <dbReference type="NCBI Taxonomy" id="61149"/>
    <lineage>
        <taxon>Eukaryota</taxon>
        <taxon>Viridiplantae</taxon>
        <taxon>Streptophyta</taxon>
        <taxon>Embryophyta</taxon>
        <taxon>Tracheophyta</taxon>
        <taxon>Spermatophyta</taxon>
        <taxon>Magnoliopsida</taxon>
        <taxon>eudicotyledons</taxon>
        <taxon>Gunneridae</taxon>
        <taxon>Pentapetalae</taxon>
        <taxon>rosids</taxon>
        <taxon>fabids</taxon>
        <taxon>Malpighiales</taxon>
        <taxon>Rhizophoraceae</taxon>
        <taxon>Rhizophora</taxon>
    </lineage>
</organism>
<keyword evidence="1" id="KW-1133">Transmembrane helix</keyword>
<name>A0A2P2LN53_RHIMU</name>
<accession>A0A2P2LN53</accession>
<feature type="transmembrane region" description="Helical" evidence="1">
    <location>
        <begin position="35"/>
        <end position="54"/>
    </location>
</feature>
<keyword evidence="1" id="KW-0472">Membrane</keyword>
<evidence type="ECO:0000313" key="2">
    <source>
        <dbReference type="EMBL" id="MBX19370.1"/>
    </source>
</evidence>
<evidence type="ECO:0000256" key="1">
    <source>
        <dbReference type="SAM" id="Phobius"/>
    </source>
</evidence>
<protein>
    <submittedName>
        <fullName evidence="2">Putative WRKY transcription factor 69 isoform X1</fullName>
    </submittedName>
</protein>
<sequence length="55" mass="6277">MGTIEKVAVDDSPALRLDSKVSEPKSQPKRRCHSCPVLNFLLLFNLLLSFVRFLF</sequence>
<reference evidence="2" key="1">
    <citation type="submission" date="2018-02" db="EMBL/GenBank/DDBJ databases">
        <title>Rhizophora mucronata_Transcriptome.</title>
        <authorList>
            <person name="Meera S.P."/>
            <person name="Sreeshan A."/>
            <person name="Augustine A."/>
        </authorList>
    </citation>
    <scope>NUCLEOTIDE SEQUENCE</scope>
    <source>
        <tissue evidence="2">Leaf</tissue>
    </source>
</reference>